<dbReference type="SUPFAM" id="SSF55874">
    <property type="entry name" value="ATPase domain of HSP90 chaperone/DNA topoisomerase II/histidine kinase"/>
    <property type="match status" value="1"/>
</dbReference>
<dbReference type="EMBL" id="CP022540">
    <property type="protein sequence ID" value="ASP19253.1"/>
    <property type="molecule type" value="Genomic_DNA"/>
</dbReference>
<dbReference type="RefSeq" id="WP_094033525.1">
    <property type="nucleotide sequence ID" value="NZ_CP022540.1"/>
</dbReference>
<dbReference type="GO" id="GO:0000155">
    <property type="term" value="F:phosphorelay sensor kinase activity"/>
    <property type="evidence" value="ECO:0007669"/>
    <property type="project" value="InterPro"/>
</dbReference>
<dbReference type="Gene3D" id="3.40.50.2300">
    <property type="match status" value="1"/>
</dbReference>
<reference evidence="7 8" key="1">
    <citation type="submission" date="2017-07" db="EMBL/GenBank/DDBJ databases">
        <title>Genome Sequence of Antarctobacter heliothermus Strain SMS3 Isolated from a culture of the Diatom Skeletonema marinoi.</title>
        <authorList>
            <person name="Topel M."/>
            <person name="Pinder M.I.M."/>
            <person name="Johansson O.N."/>
            <person name="Kourtchenko O."/>
            <person name="Godhe A."/>
            <person name="Clarke A.K."/>
        </authorList>
    </citation>
    <scope>NUCLEOTIDE SEQUENCE [LARGE SCALE GENOMIC DNA]</scope>
    <source>
        <strain evidence="7 8">SMS3</strain>
    </source>
</reference>
<dbReference type="InterPro" id="IPR011006">
    <property type="entry name" value="CheY-like_superfamily"/>
</dbReference>
<dbReference type="EC" id="2.7.13.3" evidence="2"/>
<dbReference type="Pfam" id="PF00072">
    <property type="entry name" value="Response_reg"/>
    <property type="match status" value="1"/>
</dbReference>
<keyword evidence="8" id="KW-1185">Reference proteome</keyword>
<dbReference type="KEGG" id="aht:ANTHELSMS3_00533"/>
<accession>A0A222DZB8</accession>
<dbReference type="Gene3D" id="1.10.287.130">
    <property type="match status" value="1"/>
</dbReference>
<dbReference type="SMART" id="SM00448">
    <property type="entry name" value="REC"/>
    <property type="match status" value="1"/>
</dbReference>
<dbReference type="PROSITE" id="PS50109">
    <property type="entry name" value="HIS_KIN"/>
    <property type="match status" value="1"/>
</dbReference>
<dbReference type="OrthoDB" id="9796100at2"/>
<dbReference type="Pfam" id="PF02518">
    <property type="entry name" value="HATPase_c"/>
    <property type="match status" value="1"/>
</dbReference>
<dbReference type="AlphaFoldDB" id="A0A222DZB8"/>
<feature type="domain" description="Response regulatory" evidence="6">
    <location>
        <begin position="575"/>
        <end position="690"/>
    </location>
</feature>
<comment type="catalytic activity">
    <reaction evidence="1">
        <text>ATP + protein L-histidine = ADP + protein N-phospho-L-histidine.</text>
        <dbReference type="EC" id="2.7.13.3"/>
    </reaction>
</comment>
<dbReference type="InterPro" id="IPR003661">
    <property type="entry name" value="HisK_dim/P_dom"/>
</dbReference>
<dbReference type="SUPFAM" id="SSF47384">
    <property type="entry name" value="Homodimeric domain of signal transducing histidine kinase"/>
    <property type="match status" value="1"/>
</dbReference>
<dbReference type="PROSITE" id="PS50110">
    <property type="entry name" value="RESPONSE_REGULATORY"/>
    <property type="match status" value="1"/>
</dbReference>
<keyword evidence="7" id="KW-0418">Kinase</keyword>
<dbReference type="Pfam" id="PF00512">
    <property type="entry name" value="HisKA"/>
    <property type="match status" value="1"/>
</dbReference>
<dbReference type="PANTHER" id="PTHR43065">
    <property type="entry name" value="SENSOR HISTIDINE KINASE"/>
    <property type="match status" value="1"/>
</dbReference>
<dbReference type="PRINTS" id="PR00344">
    <property type="entry name" value="BCTRLSENSOR"/>
</dbReference>
<dbReference type="InterPro" id="IPR004358">
    <property type="entry name" value="Sig_transdc_His_kin-like_C"/>
</dbReference>
<feature type="modified residue" description="4-aspartylphosphate" evidence="4">
    <location>
        <position position="624"/>
    </location>
</feature>
<proteinExistence type="predicted"/>
<evidence type="ECO:0000256" key="4">
    <source>
        <dbReference type="PROSITE-ProRule" id="PRU00169"/>
    </source>
</evidence>
<evidence type="ECO:0000313" key="8">
    <source>
        <dbReference type="Proteomes" id="UP000203589"/>
    </source>
</evidence>
<dbReference type="Gene3D" id="3.30.565.10">
    <property type="entry name" value="Histidine kinase-like ATPase, C-terminal domain"/>
    <property type="match status" value="1"/>
</dbReference>
<evidence type="ECO:0000256" key="2">
    <source>
        <dbReference type="ARBA" id="ARBA00012438"/>
    </source>
</evidence>
<dbReference type="SMART" id="SM00388">
    <property type="entry name" value="HisKA"/>
    <property type="match status" value="1"/>
</dbReference>
<dbReference type="Proteomes" id="UP000203589">
    <property type="component" value="Chromosome"/>
</dbReference>
<dbReference type="InterPro" id="IPR036890">
    <property type="entry name" value="HATPase_C_sf"/>
</dbReference>
<dbReference type="InterPro" id="IPR003594">
    <property type="entry name" value="HATPase_dom"/>
</dbReference>
<evidence type="ECO:0000256" key="3">
    <source>
        <dbReference type="ARBA" id="ARBA00022553"/>
    </source>
</evidence>
<evidence type="ECO:0000256" key="1">
    <source>
        <dbReference type="ARBA" id="ARBA00000085"/>
    </source>
</evidence>
<organism evidence="7 8">
    <name type="scientific">Antarctobacter heliothermus</name>
    <dbReference type="NCBI Taxonomy" id="74033"/>
    <lineage>
        <taxon>Bacteria</taxon>
        <taxon>Pseudomonadati</taxon>
        <taxon>Pseudomonadota</taxon>
        <taxon>Alphaproteobacteria</taxon>
        <taxon>Rhodobacterales</taxon>
        <taxon>Roseobacteraceae</taxon>
        <taxon>Antarctobacter</taxon>
    </lineage>
</organism>
<evidence type="ECO:0000313" key="7">
    <source>
        <dbReference type="EMBL" id="ASP19253.1"/>
    </source>
</evidence>
<dbReference type="CDD" id="cd00082">
    <property type="entry name" value="HisKA"/>
    <property type="match status" value="1"/>
</dbReference>
<feature type="domain" description="Histidine kinase" evidence="5">
    <location>
        <begin position="326"/>
        <end position="552"/>
    </location>
</feature>
<gene>
    <name evidence="7" type="ORF">ANTHELSMS3_00533</name>
</gene>
<dbReference type="PANTHER" id="PTHR43065:SF49">
    <property type="entry name" value="HISTIDINE KINASE"/>
    <property type="match status" value="1"/>
</dbReference>
<dbReference type="SUPFAM" id="SSF52172">
    <property type="entry name" value="CheY-like"/>
    <property type="match status" value="1"/>
</dbReference>
<dbReference type="InterPro" id="IPR036097">
    <property type="entry name" value="HisK_dim/P_sf"/>
</dbReference>
<name>A0A222DZB8_9RHOB</name>
<keyword evidence="7" id="KW-0808">Transferase</keyword>
<dbReference type="InterPro" id="IPR001789">
    <property type="entry name" value="Sig_transdc_resp-reg_receiver"/>
</dbReference>
<protein>
    <recommendedName>
        <fullName evidence="2">histidine kinase</fullName>
        <ecNumber evidence="2">2.7.13.3</ecNumber>
    </recommendedName>
</protein>
<evidence type="ECO:0000259" key="6">
    <source>
        <dbReference type="PROSITE" id="PS50110"/>
    </source>
</evidence>
<dbReference type="InterPro" id="IPR005467">
    <property type="entry name" value="His_kinase_dom"/>
</dbReference>
<evidence type="ECO:0000259" key="5">
    <source>
        <dbReference type="PROSITE" id="PS50109"/>
    </source>
</evidence>
<sequence length="692" mass="74705">MPENLKLSVGAFVSLTDEALLVVDPKSKSVSFASPRALDMLDIDSRENPENGFSIFQVFDPDDGRLQEFLSTAQEVSSPLIARVQRRSDNAAIIAKAHRVSNGDGAARVIVKLTGDTELSRRFRLLAEKISALDLEVEHRKAVEDQLSRNAVELERTLIAVRQMSELDVSDPHYLNHALDAVVAASDSTSALVIGQDAGHVRIMASTGDVSGLIDTEAPIALNSRFEELWDKHRDSRLNDLRQAVQSAIGEDYELTEITALPLFLGGSPKGGLILLSPPQAGPAEVAKLEAEILSEALANLMNRANVEADLRHSQKLQAIGELTGGIAHDFNNILAAILGNAELILDHVDQCGTESTEVELANAVRDAALRGATLTSRLLSFARKQPLRPKSVSLNTVLRNLDPLLRRSIGEHLDLELVGAGGLWETRLDLGQFENAVLNLVINARDAMPRGGKLTVETANTRLDADYAAQHTEVLPGQYVLVAVSDAGTGMKPDVVREAFTPFFTTKGVGKGSGLGLSMVFGFVKQSGGHVKIYSEEGHGTTVKMYFPRHIADPKRTSNAADARPLGQPRGAGHVLLVEDDPAILLYAERTLKALGYTADTALTGDAAAELLRQETYDILLTDVVLPGNLNGARLADLAGKIAPRTKVLFMSGYTENAIVHNGQLDPDVELISKPFTRDQLARRLSSLSKQ</sequence>
<keyword evidence="3 4" id="KW-0597">Phosphoprotein</keyword>
<dbReference type="CDD" id="cd16919">
    <property type="entry name" value="HATPase_CckA-like"/>
    <property type="match status" value="1"/>
</dbReference>
<dbReference type="SMART" id="SM00387">
    <property type="entry name" value="HATPase_c"/>
    <property type="match status" value="1"/>
</dbReference>